<evidence type="ECO:0000256" key="6">
    <source>
        <dbReference type="SAM" id="MobiDB-lite"/>
    </source>
</evidence>
<sequence>MRKPPESLCLVLKTERKNDAQLLQTFPAGADVGIPTNIPREEVAAEELAVPERPLEGLQKEDLKDAASGGQGLVAAVPKELDREPIPGLCRAAVCADPSHTVVLPRKPVESACMGRTASCQRSSSREKFYRCVVCGKNFLLKINLIIHQRSHSNWVPYVCANCNQAFMSKKKIRRHLRIRAATGFCPPSDAKERASKPPCPAKIMYTCSECMENFSSQNFLMLHQGMHADLHHFTLCACCNRSFVWASELLPQAERPYWKSNGSFICTACGKSLAHHAALLRHQRLHTGERPFQCPACGKSFNEKSNLNKHYRIHTGGTAGLPAAPHHVPGDEDGAG</sequence>
<dbReference type="InterPro" id="IPR036236">
    <property type="entry name" value="Znf_C2H2_sf"/>
</dbReference>
<evidence type="ECO:0000313" key="8">
    <source>
        <dbReference type="Ensembl" id="ENSCMMP00000021988.1"/>
    </source>
</evidence>
<dbReference type="SUPFAM" id="SSF57667">
    <property type="entry name" value="beta-beta-alpha zinc fingers"/>
    <property type="match status" value="2"/>
</dbReference>
<evidence type="ECO:0000256" key="2">
    <source>
        <dbReference type="ARBA" id="ARBA00022737"/>
    </source>
</evidence>
<organism evidence="8 9">
    <name type="scientific">Cairina moschata</name>
    <name type="common">Muscovy duck</name>
    <dbReference type="NCBI Taxonomy" id="8855"/>
    <lineage>
        <taxon>Eukaryota</taxon>
        <taxon>Metazoa</taxon>
        <taxon>Chordata</taxon>
        <taxon>Craniata</taxon>
        <taxon>Vertebrata</taxon>
        <taxon>Euteleostomi</taxon>
        <taxon>Archelosauria</taxon>
        <taxon>Archosauria</taxon>
        <taxon>Dinosauria</taxon>
        <taxon>Saurischia</taxon>
        <taxon>Theropoda</taxon>
        <taxon>Coelurosauria</taxon>
        <taxon>Aves</taxon>
        <taxon>Neognathae</taxon>
        <taxon>Galloanserae</taxon>
        <taxon>Anseriformes</taxon>
        <taxon>Anatidae</taxon>
        <taxon>Anatinae</taxon>
        <taxon>Cairina</taxon>
    </lineage>
</organism>
<dbReference type="GO" id="GO:0008270">
    <property type="term" value="F:zinc ion binding"/>
    <property type="evidence" value="ECO:0007669"/>
    <property type="project" value="UniProtKB-KW"/>
</dbReference>
<keyword evidence="1" id="KW-0479">Metal-binding</keyword>
<dbReference type="Ensembl" id="ENSCMMT00000024082.1">
    <property type="protein sequence ID" value="ENSCMMP00000021988.1"/>
    <property type="gene ID" value="ENSCMMG00000013816.1"/>
</dbReference>
<evidence type="ECO:0000256" key="4">
    <source>
        <dbReference type="ARBA" id="ARBA00022833"/>
    </source>
</evidence>
<dbReference type="PROSITE" id="PS00028">
    <property type="entry name" value="ZINC_FINGER_C2H2_1"/>
    <property type="match status" value="4"/>
</dbReference>
<dbReference type="FunFam" id="3.30.160.60:FF:001325">
    <property type="entry name" value="zinc finger protein 200"/>
    <property type="match status" value="1"/>
</dbReference>
<proteinExistence type="predicted"/>
<evidence type="ECO:0000259" key="7">
    <source>
        <dbReference type="PROSITE" id="PS50157"/>
    </source>
</evidence>
<reference evidence="8" key="2">
    <citation type="submission" date="2025-09" db="UniProtKB">
        <authorList>
            <consortium name="Ensembl"/>
        </authorList>
    </citation>
    <scope>IDENTIFICATION</scope>
</reference>
<feature type="region of interest" description="Disordered" evidence="6">
    <location>
        <begin position="318"/>
        <end position="337"/>
    </location>
</feature>
<feature type="domain" description="C2H2-type" evidence="7">
    <location>
        <begin position="158"/>
        <end position="187"/>
    </location>
</feature>
<keyword evidence="3 5" id="KW-0863">Zinc-finger</keyword>
<feature type="domain" description="C2H2-type" evidence="7">
    <location>
        <begin position="206"/>
        <end position="233"/>
    </location>
</feature>
<dbReference type="AlphaFoldDB" id="A0A8C3CIV5"/>
<feature type="domain" description="C2H2-type" evidence="7">
    <location>
        <begin position="265"/>
        <end position="292"/>
    </location>
</feature>
<dbReference type="SMART" id="SM00355">
    <property type="entry name" value="ZnF_C2H2"/>
    <property type="match status" value="5"/>
</dbReference>
<evidence type="ECO:0000256" key="1">
    <source>
        <dbReference type="ARBA" id="ARBA00022723"/>
    </source>
</evidence>
<feature type="domain" description="C2H2-type" evidence="7">
    <location>
        <begin position="130"/>
        <end position="157"/>
    </location>
</feature>
<evidence type="ECO:0000256" key="5">
    <source>
        <dbReference type="PROSITE-ProRule" id="PRU00042"/>
    </source>
</evidence>
<dbReference type="GO" id="GO:0000978">
    <property type="term" value="F:RNA polymerase II cis-regulatory region sequence-specific DNA binding"/>
    <property type="evidence" value="ECO:0007669"/>
    <property type="project" value="TreeGrafter"/>
</dbReference>
<dbReference type="InterPro" id="IPR013087">
    <property type="entry name" value="Znf_C2H2_type"/>
</dbReference>
<dbReference type="Proteomes" id="UP000694556">
    <property type="component" value="Unassembled WGS sequence"/>
</dbReference>
<dbReference type="Pfam" id="PF00096">
    <property type="entry name" value="zf-C2H2"/>
    <property type="match status" value="3"/>
</dbReference>
<evidence type="ECO:0000313" key="9">
    <source>
        <dbReference type="Proteomes" id="UP000694556"/>
    </source>
</evidence>
<reference evidence="8" key="1">
    <citation type="submission" date="2025-08" db="UniProtKB">
        <authorList>
            <consortium name="Ensembl"/>
        </authorList>
    </citation>
    <scope>IDENTIFICATION</scope>
</reference>
<dbReference type="PANTHER" id="PTHR23226">
    <property type="entry name" value="ZINC FINGER AND SCAN DOMAIN-CONTAINING"/>
    <property type="match status" value="1"/>
</dbReference>
<keyword evidence="4" id="KW-0862">Zinc</keyword>
<accession>A0A8C3CIV5</accession>
<protein>
    <recommendedName>
        <fullName evidence="7">C2H2-type domain-containing protein</fullName>
    </recommendedName>
</protein>
<dbReference type="GO" id="GO:0000981">
    <property type="term" value="F:DNA-binding transcription factor activity, RNA polymerase II-specific"/>
    <property type="evidence" value="ECO:0007669"/>
    <property type="project" value="TreeGrafter"/>
</dbReference>
<keyword evidence="9" id="KW-1185">Reference proteome</keyword>
<dbReference type="Gene3D" id="3.30.160.60">
    <property type="entry name" value="Classic Zinc Finger"/>
    <property type="match status" value="4"/>
</dbReference>
<dbReference type="FunFam" id="3.30.160.60:FF:000706">
    <property type="entry name" value="Zinc finger protein"/>
    <property type="match status" value="1"/>
</dbReference>
<evidence type="ECO:0000256" key="3">
    <source>
        <dbReference type="ARBA" id="ARBA00022771"/>
    </source>
</evidence>
<feature type="domain" description="C2H2-type" evidence="7">
    <location>
        <begin position="293"/>
        <end position="320"/>
    </location>
</feature>
<dbReference type="FunFam" id="3.30.160.60:FF:000065">
    <property type="entry name" value="B-cell CLL/lymphoma 6, member B"/>
    <property type="match status" value="1"/>
</dbReference>
<name>A0A8C3CIV5_CAIMO</name>
<keyword evidence="2" id="KW-0677">Repeat</keyword>
<dbReference type="PROSITE" id="PS50157">
    <property type="entry name" value="ZINC_FINGER_C2H2_2"/>
    <property type="match status" value="5"/>
</dbReference>
<dbReference type="PANTHER" id="PTHR23226:SF379">
    <property type="entry name" value="C2H2-TYPE DOMAIN-CONTAINING PROTEIN"/>
    <property type="match status" value="1"/>
</dbReference>